<dbReference type="RefSeq" id="WP_058440332.1">
    <property type="nucleotide sequence ID" value="NZ_CAAAHU010000001.1"/>
</dbReference>
<evidence type="ECO:0000313" key="1">
    <source>
        <dbReference type="EMBL" id="KTC86990.1"/>
    </source>
</evidence>
<dbReference type="OrthoDB" id="9889508at2"/>
<sequence>MYKPKMFQPNASIEFTLDVDDLLKTYLYLDKALFKPRKDNSMEQGDACFKKFSNEGKGVTLPLRMKLDAIATAIREKRFVPEDTLSYIDILTLSSNHLDQQRFNEKPEPKEKERLVLNYLEAAYALDKNYDYEHLEKYSVRDLSSHAQLLHYLGKARRYAGISAEERLPLLLNALKIAQFLSSLSCDEKEDPHNYENRIATYELPVNYCLQDMKQYDKAAELIKPQLELPSAFHRAQASIQLANIYVKKHHDFGVGLDIAKQYALCAVQESLKPESSNLVNYNARVCLMNILEAAKEIDEAQSIATAIIEEMDKNIECGAKPIHREAAEKIINAHKSFTLQ</sequence>
<evidence type="ECO:0000313" key="2">
    <source>
        <dbReference type="Proteomes" id="UP000054742"/>
    </source>
</evidence>
<gene>
    <name evidence="1" type="ORF">Lbru_0219</name>
</gene>
<evidence type="ECO:0008006" key="3">
    <source>
        <dbReference type="Google" id="ProtNLM"/>
    </source>
</evidence>
<dbReference type="EMBL" id="LNXV01000003">
    <property type="protein sequence ID" value="KTC86990.1"/>
    <property type="molecule type" value="Genomic_DNA"/>
</dbReference>
<keyword evidence="2" id="KW-1185">Reference proteome</keyword>
<proteinExistence type="predicted"/>
<name>A0A0W0SUD4_9GAMM</name>
<reference evidence="1 2" key="1">
    <citation type="submission" date="2015-11" db="EMBL/GenBank/DDBJ databases">
        <title>Genomic analysis of 38 Legionella species identifies large and diverse effector repertoires.</title>
        <authorList>
            <person name="Burstein D."/>
            <person name="Amaro F."/>
            <person name="Zusman T."/>
            <person name="Lifshitz Z."/>
            <person name="Cohen O."/>
            <person name="Gilbert J.A."/>
            <person name="Pupko T."/>
            <person name="Shuman H.A."/>
            <person name="Segal G."/>
        </authorList>
    </citation>
    <scope>NUCLEOTIDE SEQUENCE [LARGE SCALE GENOMIC DNA]</scope>
    <source>
        <strain evidence="1 2">ATCC 43878</strain>
    </source>
</reference>
<dbReference type="Proteomes" id="UP000054742">
    <property type="component" value="Unassembled WGS sequence"/>
</dbReference>
<organism evidence="1 2">
    <name type="scientific">Legionella brunensis</name>
    <dbReference type="NCBI Taxonomy" id="29422"/>
    <lineage>
        <taxon>Bacteria</taxon>
        <taxon>Pseudomonadati</taxon>
        <taxon>Pseudomonadota</taxon>
        <taxon>Gammaproteobacteria</taxon>
        <taxon>Legionellales</taxon>
        <taxon>Legionellaceae</taxon>
        <taxon>Legionella</taxon>
    </lineage>
</organism>
<comment type="caution">
    <text evidence="1">The sequence shown here is derived from an EMBL/GenBank/DDBJ whole genome shotgun (WGS) entry which is preliminary data.</text>
</comment>
<protein>
    <recommendedName>
        <fullName evidence="3">Tetratricopeptide repeat protein</fullName>
    </recommendedName>
</protein>
<accession>A0A0W0SUD4</accession>
<dbReference type="AlphaFoldDB" id="A0A0W0SUD4"/>
<dbReference type="PATRIC" id="fig|29422.6.peg.227"/>